<dbReference type="GeneID" id="37022873"/>
<dbReference type="AlphaFoldDB" id="A0A316V561"/>
<reference evidence="2 3" key="1">
    <citation type="journal article" date="2018" name="Mol. Biol. Evol.">
        <title>Broad Genomic Sampling Reveals a Smut Pathogenic Ancestry of the Fungal Clade Ustilaginomycotina.</title>
        <authorList>
            <person name="Kijpornyongpan T."/>
            <person name="Mondo S.J."/>
            <person name="Barry K."/>
            <person name="Sandor L."/>
            <person name="Lee J."/>
            <person name="Lipzen A."/>
            <person name="Pangilinan J."/>
            <person name="LaButti K."/>
            <person name="Hainaut M."/>
            <person name="Henrissat B."/>
            <person name="Grigoriev I.V."/>
            <person name="Spatafora J.W."/>
            <person name="Aime M.C."/>
        </authorList>
    </citation>
    <scope>NUCLEOTIDE SEQUENCE [LARGE SCALE GENOMIC DNA]</scope>
    <source>
        <strain evidence="2 3">MCA 3882</strain>
    </source>
</reference>
<gene>
    <name evidence="2" type="ORF">FA14DRAFT_181386</name>
</gene>
<dbReference type="InParanoid" id="A0A316V561"/>
<proteinExistence type="predicted"/>
<evidence type="ECO:0000313" key="3">
    <source>
        <dbReference type="Proteomes" id="UP000245771"/>
    </source>
</evidence>
<evidence type="ECO:0000256" key="1">
    <source>
        <dbReference type="SAM" id="MobiDB-lite"/>
    </source>
</evidence>
<dbReference type="RefSeq" id="XP_025353009.1">
    <property type="nucleotide sequence ID" value="XM_025501092.1"/>
</dbReference>
<dbReference type="Proteomes" id="UP000245771">
    <property type="component" value="Unassembled WGS sequence"/>
</dbReference>
<feature type="region of interest" description="Disordered" evidence="1">
    <location>
        <begin position="95"/>
        <end position="120"/>
    </location>
</feature>
<organism evidence="2 3">
    <name type="scientific">Meira miltonrushii</name>
    <dbReference type="NCBI Taxonomy" id="1280837"/>
    <lineage>
        <taxon>Eukaryota</taxon>
        <taxon>Fungi</taxon>
        <taxon>Dikarya</taxon>
        <taxon>Basidiomycota</taxon>
        <taxon>Ustilaginomycotina</taxon>
        <taxon>Exobasidiomycetes</taxon>
        <taxon>Exobasidiales</taxon>
        <taxon>Brachybasidiaceae</taxon>
        <taxon>Meira</taxon>
    </lineage>
</organism>
<keyword evidence="3" id="KW-1185">Reference proteome</keyword>
<evidence type="ECO:0000313" key="2">
    <source>
        <dbReference type="EMBL" id="PWN32707.1"/>
    </source>
</evidence>
<accession>A0A316V561</accession>
<dbReference type="EMBL" id="KZ819605">
    <property type="protein sequence ID" value="PWN32707.1"/>
    <property type="molecule type" value="Genomic_DNA"/>
</dbReference>
<sequence>MTLMNDLYALPLPLRTPSSTFHRPGESNRFFTSLRSTGRRFARWVANGFRKLRSRYEAAKKEHRSNYVPHSYTGPDAEYMNNAQYFISNCAPLPPRSGSSSPVSPHSPRPSGSTVSKSKAIMQKAGNSIRSGAKRFATGAKQLGHELRHGDPSYVPHQVVAEGHGKHMVNAQYN</sequence>
<name>A0A316V561_9BASI</name>
<protein>
    <submittedName>
        <fullName evidence="2">Uncharacterized protein</fullName>
    </submittedName>
</protein>
<feature type="compositionally biased region" description="Low complexity" evidence="1">
    <location>
        <begin position="96"/>
        <end position="113"/>
    </location>
</feature>